<dbReference type="EMBL" id="ML732826">
    <property type="protein sequence ID" value="KAB8270699.1"/>
    <property type="molecule type" value="Genomic_DNA"/>
</dbReference>
<gene>
    <name evidence="1" type="ORF">BDV30DRAFT_214742</name>
</gene>
<protein>
    <submittedName>
        <fullName evidence="1">Uncharacterized protein</fullName>
    </submittedName>
</protein>
<evidence type="ECO:0000313" key="1">
    <source>
        <dbReference type="EMBL" id="KAB8270699.1"/>
    </source>
</evidence>
<sequence length="384" mass="42896">MPLGFSNPDNQEGLWASSNYTPIRPAEDADFEVITIECWKYESQNSAPTVRHKTERLSIGSIDSWLEEPYPSCEGRSLSSGFKILLMPTDGLLLPPMTEKGLNSINTALGLPHVHKHSASLSSGANGMFLQRDKSYVFVFRKTSSYSSISVILRYNPLRNVTQGVFHFEPMGIPLHYFDKLISQFSACSHPLLLPLIAVEITFELTACLLLRPALITLREIEGQTGYDINAHGDDKINLSDDLRALIQRLGDGQSKLFSALSTIRSARLSTEFIQRKLRHLNKVLPDEVKGRLEHPSDLLEERIEYLLSNMENALLYEGITERMETQQTVVFNLIAQLDGMVNIGLAKDSKEIAAASKRDSSAMKIVAVLTTFFLPDILRDAAL</sequence>
<name>A0A5N6IXT0_9EURO</name>
<proteinExistence type="predicted"/>
<accession>A0A5N6IXT0</accession>
<dbReference type="AlphaFoldDB" id="A0A5N6IXT0"/>
<reference evidence="1 2" key="1">
    <citation type="submission" date="2019-04" db="EMBL/GenBank/DDBJ databases">
        <title>Fungal friends and foes A comparative genomics study of 23 Aspergillus species from section Flavi.</title>
        <authorList>
            <consortium name="DOE Joint Genome Institute"/>
            <person name="Kjaerbolling I."/>
            <person name="Vesth T.C."/>
            <person name="Frisvad J.C."/>
            <person name="Nybo J.L."/>
            <person name="Theobald S."/>
            <person name="Kildgaard S."/>
            <person name="Petersen T.I."/>
            <person name="Kuo A."/>
            <person name="Sato A."/>
            <person name="Lyhne E.K."/>
            <person name="Kogle M.E."/>
            <person name="Wiebenga A."/>
            <person name="Kun R.S."/>
            <person name="Lubbers R.J."/>
            <person name="Makela M.R."/>
            <person name="Barry K."/>
            <person name="Chovatia M."/>
            <person name="Clum A."/>
            <person name="Daum C."/>
            <person name="Haridas S."/>
            <person name="He G."/>
            <person name="LaButti K."/>
            <person name="Lipzen A."/>
            <person name="Mondo S."/>
            <person name="Pangilinan J."/>
            <person name="Riley R."/>
            <person name="Salamov A."/>
            <person name="Simmons B.A."/>
            <person name="Magnuson J.K."/>
            <person name="Henrissat B."/>
            <person name="Mortensen U.H."/>
            <person name="Larsen T.O."/>
            <person name="De vries R.P."/>
            <person name="Grigoriev I.V."/>
            <person name="Machida M."/>
            <person name="Baker S.E."/>
            <person name="Andersen M.R."/>
        </authorList>
    </citation>
    <scope>NUCLEOTIDE SEQUENCE [LARGE SCALE GENOMIC DNA]</scope>
    <source>
        <strain evidence="1 2">CBS 117635</strain>
    </source>
</reference>
<evidence type="ECO:0000313" key="2">
    <source>
        <dbReference type="Proteomes" id="UP000326289"/>
    </source>
</evidence>
<keyword evidence="2" id="KW-1185">Reference proteome</keyword>
<dbReference type="Proteomes" id="UP000326289">
    <property type="component" value="Unassembled WGS sequence"/>
</dbReference>
<organism evidence="1 2">
    <name type="scientific">Aspergillus minisclerotigenes</name>
    <dbReference type="NCBI Taxonomy" id="656917"/>
    <lineage>
        <taxon>Eukaryota</taxon>
        <taxon>Fungi</taxon>
        <taxon>Dikarya</taxon>
        <taxon>Ascomycota</taxon>
        <taxon>Pezizomycotina</taxon>
        <taxon>Eurotiomycetes</taxon>
        <taxon>Eurotiomycetidae</taxon>
        <taxon>Eurotiales</taxon>
        <taxon>Aspergillaceae</taxon>
        <taxon>Aspergillus</taxon>
        <taxon>Aspergillus subgen. Circumdati</taxon>
    </lineage>
</organism>